<protein>
    <submittedName>
        <fullName evidence="5">SCP domain-containing protein</fullName>
    </submittedName>
</protein>
<dbReference type="InterPro" id="IPR035940">
    <property type="entry name" value="CAP_sf"/>
</dbReference>
<keyword evidence="4" id="KW-1185">Reference proteome</keyword>
<reference evidence="3 4" key="2">
    <citation type="submission" date="2018-11" db="EMBL/GenBank/DDBJ databases">
        <authorList>
            <consortium name="Pathogen Informatics"/>
        </authorList>
    </citation>
    <scope>NUCLEOTIDE SEQUENCE [LARGE SCALE GENOMIC DNA]</scope>
    <source>
        <strain evidence="3 4">Costa Rica</strain>
    </source>
</reference>
<evidence type="ECO:0000259" key="2">
    <source>
        <dbReference type="Pfam" id="PF00188"/>
    </source>
</evidence>
<feature type="domain" description="SCP" evidence="2">
    <location>
        <begin position="47"/>
        <end position="99"/>
    </location>
</feature>
<evidence type="ECO:0000256" key="1">
    <source>
        <dbReference type="SAM" id="SignalP"/>
    </source>
</evidence>
<reference evidence="5" key="1">
    <citation type="submission" date="2017-02" db="UniProtKB">
        <authorList>
            <consortium name="WormBaseParasite"/>
        </authorList>
    </citation>
    <scope>IDENTIFICATION</scope>
</reference>
<dbReference type="AlphaFoldDB" id="A0A0R3PBS3"/>
<dbReference type="OrthoDB" id="43654at2759"/>
<dbReference type="Gene3D" id="3.40.33.10">
    <property type="entry name" value="CAP"/>
    <property type="match status" value="1"/>
</dbReference>
<name>A0A0R3PBS3_ANGCS</name>
<dbReference type="InterPro" id="IPR014044">
    <property type="entry name" value="CAP_dom"/>
</dbReference>
<evidence type="ECO:0000313" key="5">
    <source>
        <dbReference type="WBParaSite" id="ACOC_0000116901-mRNA-1"/>
    </source>
</evidence>
<dbReference type="WBParaSite" id="ACOC_0000116901-mRNA-1">
    <property type="protein sequence ID" value="ACOC_0000116901-mRNA-1"/>
    <property type="gene ID" value="ACOC_0000116901"/>
</dbReference>
<gene>
    <name evidence="3" type="ORF">ACOC_LOCUS1170</name>
</gene>
<dbReference type="SUPFAM" id="SSF55797">
    <property type="entry name" value="PR-1-like"/>
    <property type="match status" value="1"/>
</dbReference>
<feature type="chain" id="PRO_5043130019" evidence="1">
    <location>
        <begin position="24"/>
        <end position="111"/>
    </location>
</feature>
<proteinExistence type="predicted"/>
<feature type="signal peptide" evidence="1">
    <location>
        <begin position="1"/>
        <end position="23"/>
    </location>
</feature>
<evidence type="ECO:0000313" key="4">
    <source>
        <dbReference type="Proteomes" id="UP000267027"/>
    </source>
</evidence>
<dbReference type="Pfam" id="PF00188">
    <property type="entry name" value="CAP"/>
    <property type="match status" value="1"/>
</dbReference>
<evidence type="ECO:0000313" key="3">
    <source>
        <dbReference type="EMBL" id="VDM52755.1"/>
    </source>
</evidence>
<dbReference type="EMBL" id="UYYA01000160">
    <property type="protein sequence ID" value="VDM52755.1"/>
    <property type="molecule type" value="Genomic_DNA"/>
</dbReference>
<accession>A0A0R3PBS3</accession>
<organism evidence="5">
    <name type="scientific">Angiostrongylus costaricensis</name>
    <name type="common">Nematode worm</name>
    <dbReference type="NCBI Taxonomy" id="334426"/>
    <lineage>
        <taxon>Eukaryota</taxon>
        <taxon>Metazoa</taxon>
        <taxon>Ecdysozoa</taxon>
        <taxon>Nematoda</taxon>
        <taxon>Chromadorea</taxon>
        <taxon>Rhabditida</taxon>
        <taxon>Rhabditina</taxon>
        <taxon>Rhabditomorpha</taxon>
        <taxon>Strongyloidea</taxon>
        <taxon>Metastrongylidae</taxon>
        <taxon>Angiostrongylus</taxon>
    </lineage>
</organism>
<dbReference type="OMA" id="NDMEAMR"/>
<keyword evidence="1" id="KW-0732">Signal</keyword>
<sequence>MSPAMFLLTLLLLCGTLFQPGHLSGGFEMPFGCGGMTMSDQTRQGALNLINRIRSRVALGEFQAKDYLSSANDMEAMRWHCDLETMARTAVLNCSQDPPPVKAENAMNYRL</sequence>
<dbReference type="Proteomes" id="UP000267027">
    <property type="component" value="Unassembled WGS sequence"/>
</dbReference>